<evidence type="ECO:0000259" key="3">
    <source>
        <dbReference type="Pfam" id="PF16113"/>
    </source>
</evidence>
<dbReference type="SUPFAM" id="SSF52096">
    <property type="entry name" value="ClpP/crotonase"/>
    <property type="match status" value="1"/>
</dbReference>
<accession>A0AAW2DAP8</accession>
<comment type="pathway">
    <text evidence="2">Amino-acid degradation; L-valine degradation.</text>
</comment>
<dbReference type="InterPro" id="IPR045004">
    <property type="entry name" value="ECH_dom"/>
</dbReference>
<comment type="caution">
    <text evidence="4">The sequence shown here is derived from an EMBL/GenBank/DDBJ whole genome shotgun (WGS) entry which is preliminary data.</text>
</comment>
<evidence type="ECO:0000256" key="1">
    <source>
        <dbReference type="ARBA" id="ARBA00022801"/>
    </source>
</evidence>
<dbReference type="EMBL" id="JAZDWU010000003">
    <property type="protein sequence ID" value="KAL0007695.1"/>
    <property type="molecule type" value="Genomic_DNA"/>
</dbReference>
<dbReference type="Pfam" id="PF16113">
    <property type="entry name" value="ECH_2"/>
    <property type="match status" value="1"/>
</dbReference>
<sequence length="423" mass="47468">MMQRFKAALLQRRNNLHIHSLRFLNQHHTRNLCSLPDPAITDELDNQVLVEGKAWSRTAILNRPSVLNCLSTAMGARLQKLYTSWENNPDIGFVAMKGSGRAFCAGGDIVTLYHMINAGKMEDCKEFFRMLYTYIYILGTYLKPHVALLNGITMGGGAGVSIPGMFRVATDKTVFATPETLIGFHPDAGASFFLSHLPGHLGEYLGLTGEKLNGAEMISCGLATHYAHSSKLALIEEQLGRLDTDDPSVIETSLEKYSDLVYLDNISVLHRIEILDKCFSHDTVEEIIDSLESETSKTNDAWCISTLRRPKEASPLGLKVSLKSIREGRFQTLDQCLIREYRMSLQGISNQISRDFCELLIFFFSVLFPKGVRARMVDKDLAPKWNPPRLKQASKDMVEHYFSPLSKSEPDLELPTEVPEAFT</sequence>
<dbReference type="CDD" id="cd06558">
    <property type="entry name" value="crotonase-like"/>
    <property type="match status" value="1"/>
</dbReference>
<dbReference type="FunFam" id="3.90.226.10:FF:000027">
    <property type="entry name" value="Probable 3-hydroxyisobutyryl-CoA hydrolase 2"/>
    <property type="match status" value="1"/>
</dbReference>
<evidence type="ECO:0000256" key="2">
    <source>
        <dbReference type="RuleBase" id="RU369070"/>
    </source>
</evidence>
<feature type="domain" description="Enoyl-CoA hydratase/isomerase" evidence="3">
    <location>
        <begin position="57"/>
        <end position="402"/>
    </location>
</feature>
<comment type="function">
    <text evidence="2">Hydrolyzes 3-hydroxyisobutyryl-CoA (HIBYL-CoA), a saline catabolite. Has high activity toward isobutyryl-CoA. Could be an isobutyryl-CoA dehydrogenase that functions in valine catabolism.</text>
</comment>
<proteinExistence type="inferred from homology"/>
<name>A0AAW2DAP8_9ROSI</name>
<evidence type="ECO:0000313" key="4">
    <source>
        <dbReference type="EMBL" id="KAL0007695.1"/>
    </source>
</evidence>
<dbReference type="GO" id="GO:0006574">
    <property type="term" value="P:L-valine catabolic process"/>
    <property type="evidence" value="ECO:0007669"/>
    <property type="project" value="UniProtKB-UniRule"/>
</dbReference>
<dbReference type="NCBIfam" id="NF004127">
    <property type="entry name" value="PRK05617.1"/>
    <property type="match status" value="1"/>
</dbReference>
<dbReference type="Gene3D" id="3.90.226.10">
    <property type="entry name" value="2-enoyl-CoA Hydratase, Chain A, domain 1"/>
    <property type="match status" value="1"/>
</dbReference>
<dbReference type="GO" id="GO:0003860">
    <property type="term" value="F:3-hydroxyisobutyryl-CoA hydrolase activity"/>
    <property type="evidence" value="ECO:0007669"/>
    <property type="project" value="UniProtKB-UniRule"/>
</dbReference>
<dbReference type="InterPro" id="IPR029045">
    <property type="entry name" value="ClpP/crotonase-like_dom_sf"/>
</dbReference>
<dbReference type="PANTHER" id="PTHR43176:SF4">
    <property type="entry name" value="3-HYDROXYISOBUTYRYL-COA HYDROLASE-LIKE PROTEIN 1, MITOCHONDRIAL"/>
    <property type="match status" value="1"/>
</dbReference>
<keyword evidence="1 2" id="KW-0378">Hydrolase</keyword>
<comment type="catalytic activity">
    <reaction evidence="2">
        <text>3-hydroxy-2-methylpropanoyl-CoA + H2O = 3-hydroxy-2-methylpropanoate + CoA + H(+)</text>
        <dbReference type="Rhea" id="RHEA:20888"/>
        <dbReference type="ChEBI" id="CHEBI:11805"/>
        <dbReference type="ChEBI" id="CHEBI:15377"/>
        <dbReference type="ChEBI" id="CHEBI:15378"/>
        <dbReference type="ChEBI" id="CHEBI:57287"/>
        <dbReference type="ChEBI" id="CHEBI:57340"/>
        <dbReference type="EC" id="3.1.2.4"/>
    </reaction>
</comment>
<protein>
    <recommendedName>
        <fullName evidence="2">3-hydroxyisobutyryl-CoA hydrolase</fullName>
        <shortName evidence="2">HIB-CoA hydrolase</shortName>
        <shortName evidence="2">HIBYL-CoA-H</shortName>
        <ecNumber evidence="2">3.1.2.4</ecNumber>
    </recommendedName>
    <alternativeName>
        <fullName evidence="2">3-hydroxyisobutyryl-coenzyme A hydrolase</fullName>
    </alternativeName>
</protein>
<organism evidence="4 5">
    <name type="scientific">Lithocarpus litseifolius</name>
    <dbReference type="NCBI Taxonomy" id="425828"/>
    <lineage>
        <taxon>Eukaryota</taxon>
        <taxon>Viridiplantae</taxon>
        <taxon>Streptophyta</taxon>
        <taxon>Embryophyta</taxon>
        <taxon>Tracheophyta</taxon>
        <taxon>Spermatophyta</taxon>
        <taxon>Magnoliopsida</taxon>
        <taxon>eudicotyledons</taxon>
        <taxon>Gunneridae</taxon>
        <taxon>Pentapetalae</taxon>
        <taxon>rosids</taxon>
        <taxon>fabids</taxon>
        <taxon>Fagales</taxon>
        <taxon>Fagaceae</taxon>
        <taxon>Lithocarpus</taxon>
    </lineage>
</organism>
<gene>
    <name evidence="4" type="ORF">SO802_009197</name>
</gene>
<dbReference type="AlphaFoldDB" id="A0AAW2DAP8"/>
<comment type="similarity">
    <text evidence="2">Belongs to the enoyl-CoA hydratase/isomerase family.</text>
</comment>
<keyword evidence="5" id="KW-1185">Reference proteome</keyword>
<evidence type="ECO:0000313" key="5">
    <source>
        <dbReference type="Proteomes" id="UP001459277"/>
    </source>
</evidence>
<dbReference type="PANTHER" id="PTHR43176">
    <property type="entry name" value="3-HYDROXYISOBUTYRYL-COA HYDROLASE-RELATED"/>
    <property type="match status" value="1"/>
</dbReference>
<reference evidence="4 5" key="1">
    <citation type="submission" date="2024-01" db="EMBL/GenBank/DDBJ databases">
        <title>A telomere-to-telomere, gap-free genome of sweet tea (Lithocarpus litseifolius).</title>
        <authorList>
            <person name="Zhou J."/>
        </authorList>
    </citation>
    <scope>NUCLEOTIDE SEQUENCE [LARGE SCALE GENOMIC DNA]</scope>
    <source>
        <strain evidence="4">Zhou-2022a</strain>
        <tissue evidence="4">Leaf</tissue>
    </source>
</reference>
<dbReference type="EC" id="3.1.2.4" evidence="2"/>
<dbReference type="Proteomes" id="UP001459277">
    <property type="component" value="Unassembled WGS sequence"/>
</dbReference>
<dbReference type="InterPro" id="IPR032259">
    <property type="entry name" value="HIBYL-CoA-H"/>
</dbReference>